<accession>A0AAJ0DSD7</accession>
<keyword evidence="2" id="KW-1185">Reference proteome</keyword>
<dbReference type="GeneID" id="85348125"/>
<dbReference type="AlphaFoldDB" id="A0AAJ0DSD7"/>
<dbReference type="RefSeq" id="XP_060304894.1">
    <property type="nucleotide sequence ID" value="XM_060464578.1"/>
</dbReference>
<reference evidence="1 2" key="1">
    <citation type="submission" date="2016-10" db="EMBL/GenBank/DDBJ databases">
        <title>The genome sequence of Colletotrichum fioriniae PJ7.</title>
        <authorList>
            <person name="Baroncelli R."/>
        </authorList>
    </citation>
    <scope>NUCLEOTIDE SEQUENCE [LARGE SCALE GENOMIC DNA]</scope>
    <source>
        <strain evidence="1 2">IMI 309622</strain>
    </source>
</reference>
<name>A0AAJ0DSD7_9PEZI</name>
<protein>
    <submittedName>
        <fullName evidence="1">Uncharacterized protein</fullName>
    </submittedName>
</protein>
<proteinExistence type="predicted"/>
<gene>
    <name evidence="1" type="ORF">CCOS01_16442</name>
</gene>
<organism evidence="1 2">
    <name type="scientific">Colletotrichum costaricense</name>
    <dbReference type="NCBI Taxonomy" id="1209916"/>
    <lineage>
        <taxon>Eukaryota</taxon>
        <taxon>Fungi</taxon>
        <taxon>Dikarya</taxon>
        <taxon>Ascomycota</taxon>
        <taxon>Pezizomycotina</taxon>
        <taxon>Sordariomycetes</taxon>
        <taxon>Hypocreomycetidae</taxon>
        <taxon>Glomerellales</taxon>
        <taxon>Glomerellaceae</taxon>
        <taxon>Colletotrichum</taxon>
        <taxon>Colletotrichum acutatum species complex</taxon>
    </lineage>
</organism>
<dbReference type="Proteomes" id="UP001240678">
    <property type="component" value="Unassembled WGS sequence"/>
</dbReference>
<comment type="caution">
    <text evidence="1">The sequence shown here is derived from an EMBL/GenBank/DDBJ whole genome shotgun (WGS) entry which is preliminary data.</text>
</comment>
<evidence type="ECO:0000313" key="1">
    <source>
        <dbReference type="EMBL" id="KAK1506583.1"/>
    </source>
</evidence>
<dbReference type="EMBL" id="MOOE01000030">
    <property type="protein sequence ID" value="KAK1506583.1"/>
    <property type="molecule type" value="Genomic_DNA"/>
</dbReference>
<sequence>MRALAEGMRVNVLGRPAPAASGLVVEMLSAELSPRVTLEYLIVNQVTVIFHSFGDEWRGESNNYVVNYNVITNRIFVDYDCEDAGNLVEETCRLVSPKVYETKSGLRVLRLAGALGFVDVQRRPSCAQLQLSYGDESAFPFDRRHICLSIARSNSAWRKPSSAYTRRIVCPPSAPALILDPV</sequence>
<evidence type="ECO:0000313" key="2">
    <source>
        <dbReference type="Proteomes" id="UP001240678"/>
    </source>
</evidence>